<gene>
    <name evidence="1" type="ORF">SAMN04487996_11330</name>
</gene>
<dbReference type="Proteomes" id="UP000198748">
    <property type="component" value="Unassembled WGS sequence"/>
</dbReference>
<dbReference type="EMBL" id="FNAN01000013">
    <property type="protein sequence ID" value="SDF86353.1"/>
    <property type="molecule type" value="Genomic_DNA"/>
</dbReference>
<protein>
    <submittedName>
        <fullName evidence="1">Uncharacterized protein</fullName>
    </submittedName>
</protein>
<keyword evidence="2" id="KW-1185">Reference proteome</keyword>
<dbReference type="AlphaFoldDB" id="A0A1G7PJD5"/>
<organism evidence="1 2">
    <name type="scientific">Dyadobacter soli</name>
    <dbReference type="NCBI Taxonomy" id="659014"/>
    <lineage>
        <taxon>Bacteria</taxon>
        <taxon>Pseudomonadati</taxon>
        <taxon>Bacteroidota</taxon>
        <taxon>Cytophagia</taxon>
        <taxon>Cytophagales</taxon>
        <taxon>Spirosomataceae</taxon>
        <taxon>Dyadobacter</taxon>
    </lineage>
</organism>
<sequence length="49" mass="5774">MLFLSKPYPMILRLCSMIVDFYFKILHIPALIAYPIIELQSFKEKGIVE</sequence>
<dbReference type="STRING" id="659014.SAMN04487996_11330"/>
<accession>A0A1G7PJD5</accession>
<name>A0A1G7PJD5_9BACT</name>
<reference evidence="2" key="1">
    <citation type="submission" date="2016-10" db="EMBL/GenBank/DDBJ databases">
        <authorList>
            <person name="Varghese N."/>
            <person name="Submissions S."/>
        </authorList>
    </citation>
    <scope>NUCLEOTIDE SEQUENCE [LARGE SCALE GENOMIC DNA]</scope>
    <source>
        <strain evidence="2">DSM 25329</strain>
    </source>
</reference>
<proteinExistence type="predicted"/>
<evidence type="ECO:0000313" key="1">
    <source>
        <dbReference type="EMBL" id="SDF86353.1"/>
    </source>
</evidence>
<evidence type="ECO:0000313" key="2">
    <source>
        <dbReference type="Proteomes" id="UP000198748"/>
    </source>
</evidence>